<gene>
    <name evidence="2" type="ORF">J1C47_17820</name>
</gene>
<dbReference type="EMBL" id="JAFMPY010000022">
    <property type="protein sequence ID" value="MBO0905506.1"/>
    <property type="molecule type" value="Genomic_DNA"/>
</dbReference>
<feature type="transmembrane region" description="Helical" evidence="1">
    <location>
        <begin position="150"/>
        <end position="172"/>
    </location>
</feature>
<keyword evidence="1" id="KW-1133">Transmembrane helix</keyword>
<feature type="transmembrane region" description="Helical" evidence="1">
    <location>
        <begin position="184"/>
        <end position="207"/>
    </location>
</feature>
<accession>A0ABS3J771</accession>
<feature type="transmembrane region" description="Helical" evidence="1">
    <location>
        <begin position="219"/>
        <end position="243"/>
    </location>
</feature>
<dbReference type="Proteomes" id="UP000664288">
    <property type="component" value="Unassembled WGS sequence"/>
</dbReference>
<comment type="caution">
    <text evidence="2">The sequence shown here is derived from an EMBL/GenBank/DDBJ whole genome shotgun (WGS) entry which is preliminary data.</text>
</comment>
<dbReference type="RefSeq" id="WP_207352143.1">
    <property type="nucleotide sequence ID" value="NZ_JAFMPY010000022.1"/>
</dbReference>
<keyword evidence="3" id="KW-1185">Reference proteome</keyword>
<keyword evidence="1" id="KW-0812">Transmembrane</keyword>
<organism evidence="2 3">
    <name type="scientific">Jiella sonneratiae</name>
    <dbReference type="NCBI Taxonomy" id="2816856"/>
    <lineage>
        <taxon>Bacteria</taxon>
        <taxon>Pseudomonadati</taxon>
        <taxon>Pseudomonadota</taxon>
        <taxon>Alphaproteobacteria</taxon>
        <taxon>Hyphomicrobiales</taxon>
        <taxon>Aurantimonadaceae</taxon>
        <taxon>Jiella</taxon>
    </lineage>
</organism>
<feature type="transmembrane region" description="Helical" evidence="1">
    <location>
        <begin position="32"/>
        <end position="56"/>
    </location>
</feature>
<evidence type="ECO:0008006" key="4">
    <source>
        <dbReference type="Google" id="ProtNLM"/>
    </source>
</evidence>
<proteinExistence type="predicted"/>
<name>A0ABS3J771_9HYPH</name>
<keyword evidence="1" id="KW-0472">Membrane</keyword>
<reference evidence="2 3" key="1">
    <citation type="submission" date="2021-03" db="EMBL/GenBank/DDBJ databases">
        <title>Whole genome sequence of Jiella sp. MQZ13P-4.</title>
        <authorList>
            <person name="Tuo L."/>
        </authorList>
    </citation>
    <scope>NUCLEOTIDE SEQUENCE [LARGE SCALE GENOMIC DNA]</scope>
    <source>
        <strain evidence="2 3">MQZ13P-4</strain>
    </source>
</reference>
<protein>
    <recommendedName>
        <fullName evidence="4">Glycerophosphoryl diester phosphodiesterase membrane domain-containing protein</fullName>
    </recommendedName>
</protein>
<evidence type="ECO:0000313" key="3">
    <source>
        <dbReference type="Proteomes" id="UP000664288"/>
    </source>
</evidence>
<evidence type="ECO:0000313" key="2">
    <source>
        <dbReference type="EMBL" id="MBO0905506.1"/>
    </source>
</evidence>
<evidence type="ECO:0000256" key="1">
    <source>
        <dbReference type="SAM" id="Phobius"/>
    </source>
</evidence>
<sequence>MTAIDTAAGLPKPRFGVGSRLSDTFQIFSSRFALFGLIGVVAGFLMQLPSYLVVGAQTFDSASQQASQAFIGENPFLFVAVVVALPLLVYSVLTAVLVLAAYDAKAGRDANVGAYVATALRAMLPLIVLSIVAWILIGLGFAVFVVPGLWLLGVLAVYVPAIVVEGAGFGALGRSARLTKGYRWPIVGFVVLVYVLFYLAGIALGFVGGRVVGVSPVLFLLLQGIVSGLSAAFASIAVAVAYARLREIKDGVGFADLADVFA</sequence>
<feature type="transmembrane region" description="Helical" evidence="1">
    <location>
        <begin position="76"/>
        <end position="102"/>
    </location>
</feature>
<feature type="transmembrane region" description="Helical" evidence="1">
    <location>
        <begin position="123"/>
        <end position="144"/>
    </location>
</feature>